<name>L5KH93_PTEAL</name>
<protein>
    <submittedName>
        <fullName evidence="2">Uncharacterized protein</fullName>
    </submittedName>
</protein>
<organism evidence="2 3">
    <name type="scientific">Pteropus alecto</name>
    <name type="common">Black flying fox</name>
    <dbReference type="NCBI Taxonomy" id="9402"/>
    <lineage>
        <taxon>Eukaryota</taxon>
        <taxon>Metazoa</taxon>
        <taxon>Chordata</taxon>
        <taxon>Craniata</taxon>
        <taxon>Vertebrata</taxon>
        <taxon>Euteleostomi</taxon>
        <taxon>Mammalia</taxon>
        <taxon>Eutheria</taxon>
        <taxon>Laurasiatheria</taxon>
        <taxon>Chiroptera</taxon>
        <taxon>Yinpterochiroptera</taxon>
        <taxon>Pteropodoidea</taxon>
        <taxon>Pteropodidae</taxon>
        <taxon>Pteropodinae</taxon>
        <taxon>Pteropus</taxon>
    </lineage>
</organism>
<accession>L5KH93</accession>
<dbReference type="EMBL" id="KB030759">
    <property type="protein sequence ID" value="ELK10146.1"/>
    <property type="molecule type" value="Genomic_DNA"/>
</dbReference>
<sequence>MTQEAARQHGVRDAERGGEGVHRARHPGTCGSGTGVSRRASLVLRLAANPRLPREERRVWVYLVMKQLCGRRLQPEAGDAGVFRTRQRTSI</sequence>
<gene>
    <name evidence="2" type="ORF">PAL_GLEAN10007806</name>
</gene>
<dbReference type="Proteomes" id="UP000010552">
    <property type="component" value="Unassembled WGS sequence"/>
</dbReference>
<dbReference type="InParanoid" id="L5KH93"/>
<evidence type="ECO:0000256" key="1">
    <source>
        <dbReference type="SAM" id="MobiDB-lite"/>
    </source>
</evidence>
<evidence type="ECO:0000313" key="3">
    <source>
        <dbReference type="Proteomes" id="UP000010552"/>
    </source>
</evidence>
<dbReference type="AlphaFoldDB" id="L5KH93"/>
<keyword evidence="3" id="KW-1185">Reference proteome</keyword>
<evidence type="ECO:0000313" key="2">
    <source>
        <dbReference type="EMBL" id="ELK10146.1"/>
    </source>
</evidence>
<reference evidence="3" key="1">
    <citation type="journal article" date="2013" name="Science">
        <title>Comparative analysis of bat genomes provides insight into the evolution of flight and immunity.</title>
        <authorList>
            <person name="Zhang G."/>
            <person name="Cowled C."/>
            <person name="Shi Z."/>
            <person name="Huang Z."/>
            <person name="Bishop-Lilly K.A."/>
            <person name="Fang X."/>
            <person name="Wynne J.W."/>
            <person name="Xiong Z."/>
            <person name="Baker M.L."/>
            <person name="Zhao W."/>
            <person name="Tachedjian M."/>
            <person name="Zhu Y."/>
            <person name="Zhou P."/>
            <person name="Jiang X."/>
            <person name="Ng J."/>
            <person name="Yang L."/>
            <person name="Wu L."/>
            <person name="Xiao J."/>
            <person name="Feng Y."/>
            <person name="Chen Y."/>
            <person name="Sun X."/>
            <person name="Zhang Y."/>
            <person name="Marsh G.A."/>
            <person name="Crameri G."/>
            <person name="Broder C.C."/>
            <person name="Frey K.G."/>
            <person name="Wang L.F."/>
            <person name="Wang J."/>
        </authorList>
    </citation>
    <scope>NUCLEOTIDE SEQUENCE [LARGE SCALE GENOMIC DNA]</scope>
</reference>
<proteinExistence type="predicted"/>
<feature type="compositionally biased region" description="Basic and acidic residues" evidence="1">
    <location>
        <begin position="1"/>
        <end position="22"/>
    </location>
</feature>
<feature type="region of interest" description="Disordered" evidence="1">
    <location>
        <begin position="1"/>
        <end position="36"/>
    </location>
</feature>